<dbReference type="Proteomes" id="UP000215914">
    <property type="component" value="Unassembled WGS sequence"/>
</dbReference>
<dbReference type="AlphaFoldDB" id="A0A9K3HSM1"/>
<evidence type="ECO:0000313" key="4">
    <source>
        <dbReference type="Proteomes" id="UP000215914"/>
    </source>
</evidence>
<evidence type="ECO:0000259" key="2">
    <source>
        <dbReference type="Pfam" id="PF03078"/>
    </source>
</evidence>
<feature type="region of interest" description="Disordered" evidence="1">
    <location>
        <begin position="342"/>
        <end position="365"/>
    </location>
</feature>
<reference evidence="3" key="1">
    <citation type="journal article" date="2017" name="Nature">
        <title>The sunflower genome provides insights into oil metabolism, flowering and Asterid evolution.</title>
        <authorList>
            <person name="Badouin H."/>
            <person name="Gouzy J."/>
            <person name="Grassa C.J."/>
            <person name="Murat F."/>
            <person name="Staton S.E."/>
            <person name="Cottret L."/>
            <person name="Lelandais-Briere C."/>
            <person name="Owens G.L."/>
            <person name="Carrere S."/>
            <person name="Mayjonade B."/>
            <person name="Legrand L."/>
            <person name="Gill N."/>
            <person name="Kane N.C."/>
            <person name="Bowers J.E."/>
            <person name="Hubner S."/>
            <person name="Bellec A."/>
            <person name="Berard A."/>
            <person name="Berges H."/>
            <person name="Blanchet N."/>
            <person name="Boniface M.C."/>
            <person name="Brunel D."/>
            <person name="Catrice O."/>
            <person name="Chaidir N."/>
            <person name="Claudel C."/>
            <person name="Donnadieu C."/>
            <person name="Faraut T."/>
            <person name="Fievet G."/>
            <person name="Helmstetter N."/>
            <person name="King M."/>
            <person name="Knapp S.J."/>
            <person name="Lai Z."/>
            <person name="Le Paslier M.C."/>
            <person name="Lippi Y."/>
            <person name="Lorenzon L."/>
            <person name="Mandel J.R."/>
            <person name="Marage G."/>
            <person name="Marchand G."/>
            <person name="Marquand E."/>
            <person name="Bret-Mestries E."/>
            <person name="Morien E."/>
            <person name="Nambeesan S."/>
            <person name="Nguyen T."/>
            <person name="Pegot-Espagnet P."/>
            <person name="Pouilly N."/>
            <person name="Raftis F."/>
            <person name="Sallet E."/>
            <person name="Schiex T."/>
            <person name="Thomas J."/>
            <person name="Vandecasteele C."/>
            <person name="Vares D."/>
            <person name="Vear F."/>
            <person name="Vautrin S."/>
            <person name="Crespi M."/>
            <person name="Mangin B."/>
            <person name="Burke J.M."/>
            <person name="Salse J."/>
            <person name="Munos S."/>
            <person name="Vincourt P."/>
            <person name="Rieseberg L.H."/>
            <person name="Langlade N.B."/>
        </authorList>
    </citation>
    <scope>NUCLEOTIDE SEQUENCE</scope>
    <source>
        <tissue evidence="3">Leaves</tissue>
    </source>
</reference>
<feature type="domain" description="Arabidopsis retrotransposon Orf1 C-terminal" evidence="2">
    <location>
        <begin position="70"/>
        <end position="242"/>
    </location>
</feature>
<dbReference type="InterPro" id="IPR004312">
    <property type="entry name" value="ATHILA_Orf1_C"/>
</dbReference>
<sequence length="416" mass="48070">MSDEGASSAGGKRKRKATKKNQPVQYRMPEERPEPNAVAVPLDQRELRTHTLLQFMLGTDKYERCEKFLEMELFQHRTVNWGMIDAMGQRERLEGLLGRRWLEAIRCTEPQYAELTVEFHSTFKYSPEWFMQPYTVQFMLGRQPFRMSVPQFAEAIGLYTREESSVVDFRRSLRGVTINREDYHVTEAELAEFWLTIADSEWSTRAVASSIRDPFVRYIHRIIACTVMGRKGGEDKVSQNDLFCLYCIMTRKEVNLATVMLTSFARGRRKGGQARLPLGTYVTRLARHLGVTDIYEERLLTPGPVTVEFGIEELRRAQMICLDEPLHWEAVKQGPPHRQRVRLQSERPPSAHPRAQRQVRAPASAPVTLESLRDMLLVQNDVLRYIMERQHIEVPDWFLPPQQAAGGDEESGGDDE</sequence>
<feature type="region of interest" description="Disordered" evidence="1">
    <location>
        <begin position="397"/>
        <end position="416"/>
    </location>
</feature>
<gene>
    <name evidence="3" type="ORF">HanXRQr2_Chr11g0511971</name>
</gene>
<comment type="caution">
    <text evidence="3">The sequence shown here is derived from an EMBL/GenBank/DDBJ whole genome shotgun (WGS) entry which is preliminary data.</text>
</comment>
<feature type="compositionally biased region" description="Acidic residues" evidence="1">
    <location>
        <begin position="407"/>
        <end position="416"/>
    </location>
</feature>
<evidence type="ECO:0000313" key="3">
    <source>
        <dbReference type="EMBL" id="KAF5783793.1"/>
    </source>
</evidence>
<keyword evidence="4" id="KW-1185">Reference proteome</keyword>
<protein>
    <recommendedName>
        <fullName evidence="2">Arabidopsis retrotransposon Orf1 C-terminal domain-containing protein</fullName>
    </recommendedName>
</protein>
<reference evidence="3" key="2">
    <citation type="submission" date="2020-06" db="EMBL/GenBank/DDBJ databases">
        <title>Helianthus annuus Genome sequencing and assembly Release 2.</title>
        <authorList>
            <person name="Gouzy J."/>
            <person name="Langlade N."/>
            <person name="Munos S."/>
        </authorList>
    </citation>
    <scope>NUCLEOTIDE SEQUENCE</scope>
    <source>
        <tissue evidence="3">Leaves</tissue>
    </source>
</reference>
<dbReference type="Pfam" id="PF03078">
    <property type="entry name" value="ATHILA"/>
    <property type="match status" value="1"/>
</dbReference>
<name>A0A9K3HSM1_HELAN</name>
<proteinExistence type="predicted"/>
<accession>A0A9K3HSM1</accession>
<evidence type="ECO:0000256" key="1">
    <source>
        <dbReference type="SAM" id="MobiDB-lite"/>
    </source>
</evidence>
<organism evidence="3 4">
    <name type="scientific">Helianthus annuus</name>
    <name type="common">Common sunflower</name>
    <dbReference type="NCBI Taxonomy" id="4232"/>
    <lineage>
        <taxon>Eukaryota</taxon>
        <taxon>Viridiplantae</taxon>
        <taxon>Streptophyta</taxon>
        <taxon>Embryophyta</taxon>
        <taxon>Tracheophyta</taxon>
        <taxon>Spermatophyta</taxon>
        <taxon>Magnoliopsida</taxon>
        <taxon>eudicotyledons</taxon>
        <taxon>Gunneridae</taxon>
        <taxon>Pentapetalae</taxon>
        <taxon>asterids</taxon>
        <taxon>campanulids</taxon>
        <taxon>Asterales</taxon>
        <taxon>Asteraceae</taxon>
        <taxon>Asteroideae</taxon>
        <taxon>Heliantheae alliance</taxon>
        <taxon>Heliantheae</taxon>
        <taxon>Helianthus</taxon>
    </lineage>
</organism>
<dbReference type="EMBL" id="MNCJ02000326">
    <property type="protein sequence ID" value="KAF5783793.1"/>
    <property type="molecule type" value="Genomic_DNA"/>
</dbReference>
<dbReference type="Gramene" id="mRNA:HanXRQr2_Chr11g0511971">
    <property type="protein sequence ID" value="CDS:HanXRQr2_Chr11g0511971.1"/>
    <property type="gene ID" value="HanXRQr2_Chr11g0511971"/>
</dbReference>
<feature type="region of interest" description="Disordered" evidence="1">
    <location>
        <begin position="1"/>
        <end position="36"/>
    </location>
</feature>